<name>A0AA96V215_9EURY</name>
<dbReference type="InterPro" id="IPR003776">
    <property type="entry name" value="YcaO-like_dom"/>
</dbReference>
<dbReference type="PANTHER" id="PTHR37809">
    <property type="entry name" value="RIBOSOMAL PROTEIN S12 METHYLTHIOTRANSFERASE ACCESSORY FACTOR YCAO"/>
    <property type="match status" value="1"/>
</dbReference>
<dbReference type="Pfam" id="PF02624">
    <property type="entry name" value="YcaO"/>
    <property type="match status" value="2"/>
</dbReference>
<dbReference type="RefSeq" id="WP_338103015.1">
    <property type="nucleotide sequence ID" value="NZ_CP131060.1"/>
</dbReference>
<reference evidence="2 3" key="1">
    <citation type="submission" date="2023-07" db="EMBL/GenBank/DDBJ databases">
        <title>Closed genoem sequence of Methanosarcinaceae archaeon Ac7.</title>
        <authorList>
            <person name="Poehlein A."/>
            <person name="Protasov E."/>
            <person name="Platt K."/>
            <person name="Reeh H."/>
            <person name="Daniel R."/>
            <person name="Brune A."/>
        </authorList>
    </citation>
    <scope>NUCLEOTIDE SEQUENCE [LARGE SCALE GENOMIC DNA]</scope>
    <source>
        <strain evidence="2 3">Ac7</strain>
    </source>
</reference>
<feature type="domain" description="YcaO" evidence="1">
    <location>
        <begin position="70"/>
        <end position="444"/>
    </location>
</feature>
<evidence type="ECO:0000313" key="3">
    <source>
        <dbReference type="Proteomes" id="UP001303587"/>
    </source>
</evidence>
<organism evidence="2 3">
    <name type="scientific">Methanolapillus millepedarum</name>
    <dbReference type="NCBI Taxonomy" id="3028296"/>
    <lineage>
        <taxon>Archaea</taxon>
        <taxon>Methanobacteriati</taxon>
        <taxon>Methanobacteriota</taxon>
        <taxon>Stenosarchaea group</taxon>
        <taxon>Methanomicrobia</taxon>
        <taxon>Methanosarcinales</taxon>
        <taxon>Methanosarcinaceae</taxon>
        <taxon>Methanolapillus</taxon>
    </lineage>
</organism>
<gene>
    <name evidence="2" type="ORF">MsAc7_04880</name>
</gene>
<dbReference type="Proteomes" id="UP001303587">
    <property type="component" value="Chromosome"/>
</dbReference>
<keyword evidence="3" id="KW-1185">Reference proteome</keyword>
<dbReference type="GeneID" id="89229607"/>
<dbReference type="PROSITE" id="PS51664">
    <property type="entry name" value="YCAO"/>
    <property type="match status" value="1"/>
</dbReference>
<accession>A0AA96V215</accession>
<proteinExistence type="predicted"/>
<dbReference type="PANTHER" id="PTHR37809:SF1">
    <property type="entry name" value="RIBOSOMAL PROTEIN S12 METHYLTHIOTRANSFERASE ACCESSORY FACTOR YCAO"/>
    <property type="match status" value="1"/>
</dbReference>
<dbReference type="Gene3D" id="3.30.40.250">
    <property type="match status" value="1"/>
</dbReference>
<dbReference type="Gene3D" id="3.30.160.660">
    <property type="match status" value="1"/>
</dbReference>
<dbReference type="NCBIfam" id="TIGR00702">
    <property type="entry name" value="YcaO-type kinase domain"/>
    <property type="match status" value="2"/>
</dbReference>
<evidence type="ECO:0000259" key="1">
    <source>
        <dbReference type="PROSITE" id="PS51664"/>
    </source>
</evidence>
<sequence length="444" mass="49171">MELKSCPKVYQKETHRSRSPDETFGFVEGLIETAGITRVADITKLDRLNIPVFSCIRPGAAYGAISVYNGKGVTPVAARVSAIMEGLERYSAELTKDDVKELFMMKYPDLKEKEKCPDPVELILPDETDPDAEIPWVCGEELILELLKNSAESDSDNSKNTGSCPGNMNSYSLKLSPVLVPANAVYHPMPSPYYSLFRTNTNGIASGNTLEEAVYHALCEVIERDAWSLCEANKTGGRAIIDIDDEDICRLLSLFENAGVHVVLRDITSDIGIPTIAAIADDVTLKDPSLLCLGMGTHSSPKIAVFRALTEVAQSRATQIHGAREDTTVADFRKQMGYERTKRLNAKWFLESEKISFSEIPCLSHRDFLDEIKETVLRLNEAGLSSVIVKDLTRPELGIPVVRVIVPGLEIFAMDSTRAGLRFKEARAKVGRTGERRRRYVPET</sequence>
<evidence type="ECO:0000313" key="2">
    <source>
        <dbReference type="EMBL" id="WNY24959.1"/>
    </source>
</evidence>
<protein>
    <recommendedName>
        <fullName evidence="1">YcaO domain-containing protein</fullName>
    </recommendedName>
</protein>
<dbReference type="EMBL" id="CP131060">
    <property type="protein sequence ID" value="WNY24959.1"/>
    <property type="molecule type" value="Genomic_DNA"/>
</dbReference>
<dbReference type="Gene3D" id="3.30.1330.230">
    <property type="match status" value="1"/>
</dbReference>
<dbReference type="AlphaFoldDB" id="A0AA96V215"/>